<organism evidence="3 4">
    <name type="scientific">Colocasia esculenta</name>
    <name type="common">Wild taro</name>
    <name type="synonym">Arum esculentum</name>
    <dbReference type="NCBI Taxonomy" id="4460"/>
    <lineage>
        <taxon>Eukaryota</taxon>
        <taxon>Viridiplantae</taxon>
        <taxon>Streptophyta</taxon>
        <taxon>Embryophyta</taxon>
        <taxon>Tracheophyta</taxon>
        <taxon>Spermatophyta</taxon>
        <taxon>Magnoliopsida</taxon>
        <taxon>Liliopsida</taxon>
        <taxon>Araceae</taxon>
        <taxon>Aroideae</taxon>
        <taxon>Colocasieae</taxon>
        <taxon>Colocasia</taxon>
    </lineage>
</organism>
<dbReference type="InterPro" id="IPR021109">
    <property type="entry name" value="Peptidase_aspartic_dom_sf"/>
</dbReference>
<proteinExistence type="predicted"/>
<dbReference type="EMBL" id="NMUH01005714">
    <property type="protein sequence ID" value="MQM13494.1"/>
    <property type="molecule type" value="Genomic_DNA"/>
</dbReference>
<sequence length="627" mass="70211">MSADAPAEKRKDPPQPQSQPQRQQQQQAGNANGVAASAGGRPSSYGDRRLRLNPNKDHKPEKYDDVQTEFDPCIFSSLERHLPPSMLEVPRDAKVQFMKEILARYLPDGERTRLVRRMMDAMDVIGVNVGHVYSAMWVLSYVVGIGLDRLELSRFGLAKYAAHLINTERMKAKRFLNGLKSQYITQLAPLEIQTYAEMVRKAQLLEDAMDFTDRIKGKFFKKEMTSGPASAKPTIGKKSPFNITEGSSQEWKPKADLVCMSMEGYDVILGADWLSTYGASVDCADNQKATPRYVAFWGLIATAFLSRPRRRQIEPSCQQVPCFQNPEFQNNQWMLTDITHQKLSTAKGQIPEYSSGWTSSCRQPTNGCRQPPVYVVNKNHSFPSQRGTDDGNHVCSAYLYSANPNVSDPDDTDDDAFLVLTLLVLVIVVSCRVSFSDVSMPVEGSVCNQLIVLSSTLSVGHHDLEGCKVGVSCLGHSGGGEDTRGTVARRLQFWLVVWHCFTWLTRLTEEQAYNDSQEVETPVSECRLAWKGDYVWYSMRLFSKEFLRVSGVVFQGEPPGGIEGCVVGHWHLRRPLWTIRQWQTVLSAAAVLSPTVQKRDSRQCAKESYSTAPTLSHTNPSLAVSIY</sequence>
<accession>A0A843X641</accession>
<dbReference type="Proteomes" id="UP000652761">
    <property type="component" value="Unassembled WGS sequence"/>
</dbReference>
<evidence type="ECO:0000256" key="1">
    <source>
        <dbReference type="ARBA" id="ARBA00022896"/>
    </source>
</evidence>
<dbReference type="GO" id="GO:0031418">
    <property type="term" value="F:L-ascorbic acid binding"/>
    <property type="evidence" value="ECO:0007669"/>
    <property type="project" value="UniProtKB-KW"/>
</dbReference>
<dbReference type="PANTHER" id="PTHR24014">
    <property type="entry name" value="2-OXOGLUTARATE AND IRON-DEPENDENT OXYGENASE DOMAIN-CONTAINING PROTEIN 2"/>
    <property type="match status" value="1"/>
</dbReference>
<dbReference type="AlphaFoldDB" id="A0A843X641"/>
<gene>
    <name evidence="3" type="ORF">Taro_046420</name>
</gene>
<name>A0A843X641_COLES</name>
<dbReference type="OrthoDB" id="1736837at2759"/>
<dbReference type="Gene3D" id="2.40.70.10">
    <property type="entry name" value="Acid Proteases"/>
    <property type="match status" value="1"/>
</dbReference>
<evidence type="ECO:0000313" key="3">
    <source>
        <dbReference type="EMBL" id="MQM13494.1"/>
    </source>
</evidence>
<reference evidence="3" key="1">
    <citation type="submission" date="2017-07" db="EMBL/GenBank/DDBJ databases">
        <title>Taro Niue Genome Assembly and Annotation.</title>
        <authorList>
            <person name="Atibalentja N."/>
            <person name="Keating K."/>
            <person name="Fields C.J."/>
        </authorList>
    </citation>
    <scope>NUCLEOTIDE SEQUENCE</scope>
    <source>
        <strain evidence="3">Niue_2</strain>
        <tissue evidence="3">Leaf</tissue>
    </source>
</reference>
<feature type="compositionally biased region" description="Basic and acidic residues" evidence="2">
    <location>
        <begin position="1"/>
        <end position="13"/>
    </location>
</feature>
<evidence type="ECO:0000313" key="4">
    <source>
        <dbReference type="Proteomes" id="UP000652761"/>
    </source>
</evidence>
<keyword evidence="4" id="KW-1185">Reference proteome</keyword>
<evidence type="ECO:0000256" key="2">
    <source>
        <dbReference type="SAM" id="MobiDB-lite"/>
    </source>
</evidence>
<feature type="region of interest" description="Disordered" evidence="2">
    <location>
        <begin position="1"/>
        <end position="64"/>
    </location>
</feature>
<keyword evidence="1" id="KW-0847">Vitamin C</keyword>
<dbReference type="Pfam" id="PF08284">
    <property type="entry name" value="RVP_2"/>
    <property type="match status" value="1"/>
</dbReference>
<feature type="compositionally biased region" description="Basic and acidic residues" evidence="2">
    <location>
        <begin position="46"/>
        <end position="64"/>
    </location>
</feature>
<feature type="compositionally biased region" description="Low complexity" evidence="2">
    <location>
        <begin position="18"/>
        <end position="40"/>
    </location>
</feature>
<dbReference type="PANTHER" id="PTHR24014:SF4">
    <property type="entry name" value="2-OXOGLUTARATE AND IRON-DEPENDENT OXYGENASE DOMAIN-CONTAINING PROTEIN 2"/>
    <property type="match status" value="1"/>
</dbReference>
<protein>
    <submittedName>
        <fullName evidence="3">Uncharacterized protein</fullName>
    </submittedName>
</protein>
<comment type="caution">
    <text evidence="3">The sequence shown here is derived from an EMBL/GenBank/DDBJ whole genome shotgun (WGS) entry which is preliminary data.</text>
</comment>